<proteinExistence type="predicted"/>
<dbReference type="InterPro" id="IPR052894">
    <property type="entry name" value="AsmA-related"/>
</dbReference>
<evidence type="ECO:0000313" key="3">
    <source>
        <dbReference type="EMBL" id="GJD95668.1"/>
    </source>
</evidence>
<dbReference type="InterPro" id="IPR007844">
    <property type="entry name" value="AsmA"/>
</dbReference>
<reference evidence="3" key="1">
    <citation type="journal article" date="2021" name="Front. Microbiol.">
        <title>Comprehensive Comparative Genomics and Phenotyping of Methylobacterium Species.</title>
        <authorList>
            <person name="Alessa O."/>
            <person name="Ogura Y."/>
            <person name="Fujitani Y."/>
            <person name="Takami H."/>
            <person name="Hayashi T."/>
            <person name="Sahin N."/>
            <person name="Tani A."/>
        </authorList>
    </citation>
    <scope>NUCLEOTIDE SEQUENCE</scope>
    <source>
        <strain evidence="3">DSM 19015</strain>
    </source>
</reference>
<dbReference type="PANTHER" id="PTHR30441">
    <property type="entry name" value="DUF748 DOMAIN-CONTAINING PROTEIN"/>
    <property type="match status" value="1"/>
</dbReference>
<keyword evidence="4" id="KW-1185">Reference proteome</keyword>
<sequence>MRLRGLTLAVAGLAALAAGSLVAWPLASARITRGLEERLGRETGLPWRIGGLGLGFAPGPTLSLRDVRAGAEAGGSGFGLTANRARIAGPFGLLLGSEGSIRVAVEGIVLQGPIPGGQPGPAGDAPIGPIDGVSGLRATLRGVEARLGSSGRDLAAAVESLDLVLDRASGTPKTEIRASLEGRDYRAALDLDLATGAQPLRISLDPTGAGGRRLAATARAALGRTALRLDGLAGTIDGEPFSGTLGLDVAAKPRLTADLRFDALTLTGAEGARPAAPNGGLTVAVDADLIPDPSWFEPFDAKASLAFKRLTLGGLRLEGAAVAATVKEGGLDLTLASEAAYAGTARARYVLGRAGDGGRHQLSLSLHRARALPLLADLAGVRGLDGTASARIDVQATGRSLDGLLRSATGLADLSVADGRLDGLDLAGLIGLVPGRAAPRGEAGADGFLRTRLGFLGGSFSVADGRAITNDLAMRTNILEAKGAGSLDLVARSLDFRLTPTLIAPGAGRSRRGLDVPIRVTGPWADPSATADLSGIARDPGSAIDALQGLGESLFGGDGDPGGDLGAGLGGLLDAILPKPRERPAPGPRRP</sequence>
<dbReference type="Pfam" id="PF05170">
    <property type="entry name" value="AsmA"/>
    <property type="match status" value="1"/>
</dbReference>
<protein>
    <recommendedName>
        <fullName evidence="2">AsmA domain-containing protein</fullName>
    </recommendedName>
</protein>
<dbReference type="EMBL" id="BPQP01000043">
    <property type="protein sequence ID" value="GJD95668.1"/>
    <property type="molecule type" value="Genomic_DNA"/>
</dbReference>
<feature type="region of interest" description="Disordered" evidence="1">
    <location>
        <begin position="555"/>
        <end position="591"/>
    </location>
</feature>
<evidence type="ECO:0000313" key="4">
    <source>
        <dbReference type="Proteomes" id="UP001055125"/>
    </source>
</evidence>
<comment type="caution">
    <text evidence="3">The sequence shown here is derived from an EMBL/GenBank/DDBJ whole genome shotgun (WGS) entry which is preliminary data.</text>
</comment>
<dbReference type="RefSeq" id="WP_238244812.1">
    <property type="nucleotide sequence ID" value="NZ_BPQP01000043.1"/>
</dbReference>
<gene>
    <name evidence="3" type="ORF">OCOJLMKI_2882</name>
</gene>
<name>A0ABQ4RZR5_9HYPH</name>
<evidence type="ECO:0000259" key="2">
    <source>
        <dbReference type="Pfam" id="PF05170"/>
    </source>
</evidence>
<dbReference type="PANTHER" id="PTHR30441:SF4">
    <property type="entry name" value="PROTEIN ASMA"/>
    <property type="match status" value="1"/>
</dbReference>
<feature type="domain" description="AsmA" evidence="2">
    <location>
        <begin position="303"/>
        <end position="471"/>
    </location>
</feature>
<reference evidence="3" key="2">
    <citation type="submission" date="2021-08" db="EMBL/GenBank/DDBJ databases">
        <authorList>
            <person name="Tani A."/>
            <person name="Ola A."/>
            <person name="Ogura Y."/>
            <person name="Katsura K."/>
            <person name="Hayashi T."/>
        </authorList>
    </citation>
    <scope>NUCLEOTIDE SEQUENCE</scope>
    <source>
        <strain evidence="3">DSM 19015</strain>
    </source>
</reference>
<dbReference type="Proteomes" id="UP001055125">
    <property type="component" value="Unassembled WGS sequence"/>
</dbReference>
<organism evidence="3 4">
    <name type="scientific">Methylobacterium iners</name>
    <dbReference type="NCBI Taxonomy" id="418707"/>
    <lineage>
        <taxon>Bacteria</taxon>
        <taxon>Pseudomonadati</taxon>
        <taxon>Pseudomonadota</taxon>
        <taxon>Alphaproteobacteria</taxon>
        <taxon>Hyphomicrobiales</taxon>
        <taxon>Methylobacteriaceae</taxon>
        <taxon>Methylobacterium</taxon>
    </lineage>
</organism>
<evidence type="ECO:0000256" key="1">
    <source>
        <dbReference type="SAM" id="MobiDB-lite"/>
    </source>
</evidence>
<accession>A0ABQ4RZR5</accession>
<feature type="compositionally biased region" description="Gly residues" evidence="1">
    <location>
        <begin position="555"/>
        <end position="571"/>
    </location>
</feature>